<reference evidence="2 3" key="1">
    <citation type="submission" date="2016-11" db="UniProtKB">
        <authorList>
            <consortium name="WormBaseParasite"/>
        </authorList>
    </citation>
    <scope>IDENTIFICATION</scope>
</reference>
<protein>
    <submittedName>
        <fullName evidence="2 3">ETS domain-containing protein</fullName>
    </submittedName>
</protein>
<organism evidence="1 2">
    <name type="scientific">Macrostomum lignano</name>
    <dbReference type="NCBI Taxonomy" id="282301"/>
    <lineage>
        <taxon>Eukaryota</taxon>
        <taxon>Metazoa</taxon>
        <taxon>Spiralia</taxon>
        <taxon>Lophotrochozoa</taxon>
        <taxon>Platyhelminthes</taxon>
        <taxon>Rhabditophora</taxon>
        <taxon>Macrostomorpha</taxon>
        <taxon>Macrostomida</taxon>
        <taxon>Macrostomidae</taxon>
        <taxon>Macrostomum</taxon>
    </lineage>
</organism>
<dbReference type="WBParaSite" id="maker-uti_cns_0000486-snap-gene-0.13-mRNA-1">
    <property type="protein sequence ID" value="maker-uti_cns_0000486-snap-gene-0.13-mRNA-1"/>
    <property type="gene ID" value="maker-uti_cns_0000486-snap-gene-0.13"/>
</dbReference>
<evidence type="ECO:0000313" key="1">
    <source>
        <dbReference type="Proteomes" id="UP000095280"/>
    </source>
</evidence>
<evidence type="ECO:0000313" key="3">
    <source>
        <dbReference type="WBParaSite" id="maker-uti_cns_0046152-snap-gene-0.16-mRNA-1"/>
    </source>
</evidence>
<dbReference type="AlphaFoldDB" id="A0A1I8G1V5"/>
<sequence length="390" mass="43619">MDPETRLQDFEFMEVDELSITDPNLNVTSVPEQLDLGQEVLPGPSIASTAPQTYAEDPSVVLLAEMSNVVPQTMESSVSSDETILADLLNEYSASDVSVTVSAVPDLPQVHPTKNPAPPVTVTLIRTQKQSDQSFEKPIPTINLMGQFYKGDNSSSELGKGFENGKQTQAEIRLSQPADVSTDSLPQCEPSTVKPVVDTPAFDLISPAESVDTRFTFGSEDGESTIGSTSVSLDREQEIQRMAAYVREVIEKRGSKPDDMSSKLKVHEVILVILLNSSYGDKSRDLQRILTFCDENGREVTSEARHFKTLDTETMGLLWQKIKGNKKGNYDTFARAMRVRRERTEGFFEYLNAGKGKKKRIYRFGERSMEEMTRFKRTLRQVSRPQSFSY</sequence>
<proteinExistence type="predicted"/>
<name>A0A1I8G1V5_9PLAT</name>
<dbReference type="InterPro" id="IPR036388">
    <property type="entry name" value="WH-like_DNA-bd_sf"/>
</dbReference>
<dbReference type="InterPro" id="IPR036390">
    <property type="entry name" value="WH_DNA-bd_sf"/>
</dbReference>
<dbReference type="Gene3D" id="1.10.10.10">
    <property type="entry name" value="Winged helix-like DNA-binding domain superfamily/Winged helix DNA-binding domain"/>
    <property type="match status" value="1"/>
</dbReference>
<evidence type="ECO:0000313" key="2">
    <source>
        <dbReference type="WBParaSite" id="maker-uti_cns_0000486-snap-gene-0.13-mRNA-1"/>
    </source>
</evidence>
<dbReference type="WBParaSite" id="maker-uti_cns_0046152-snap-gene-0.16-mRNA-1">
    <property type="protein sequence ID" value="maker-uti_cns_0046152-snap-gene-0.16-mRNA-1"/>
    <property type="gene ID" value="maker-uti_cns_0046152-snap-gene-0.16"/>
</dbReference>
<keyword evidence="1" id="KW-1185">Reference proteome</keyword>
<accession>A0A1I8G1V5</accession>
<dbReference type="SUPFAM" id="SSF46785">
    <property type="entry name" value="Winged helix' DNA-binding domain"/>
    <property type="match status" value="1"/>
</dbReference>
<dbReference type="Proteomes" id="UP000095280">
    <property type="component" value="Unplaced"/>
</dbReference>